<evidence type="ECO:0000313" key="1">
    <source>
        <dbReference type="Proteomes" id="UP000790787"/>
    </source>
</evidence>
<organism evidence="1 2">
    <name type="scientific">Nicotiana tabacum</name>
    <name type="common">Common tobacco</name>
    <dbReference type="NCBI Taxonomy" id="4097"/>
    <lineage>
        <taxon>Eukaryota</taxon>
        <taxon>Viridiplantae</taxon>
        <taxon>Streptophyta</taxon>
        <taxon>Embryophyta</taxon>
        <taxon>Tracheophyta</taxon>
        <taxon>Spermatophyta</taxon>
        <taxon>Magnoliopsida</taxon>
        <taxon>eudicotyledons</taxon>
        <taxon>Gunneridae</taxon>
        <taxon>Pentapetalae</taxon>
        <taxon>asterids</taxon>
        <taxon>lamiids</taxon>
        <taxon>Solanales</taxon>
        <taxon>Solanaceae</taxon>
        <taxon>Nicotianoideae</taxon>
        <taxon>Nicotianeae</taxon>
        <taxon>Nicotiana</taxon>
    </lineage>
</organism>
<sequence>MGKVDSVSMEEISTIPQGIHAMESLVTISKIYINNWFVGGDFNEVLKSMDKFGGNPVNPSCSNLFWDCLNECKLLDLSYKGSKFTWTNKRYTNKTNLILERIDRYFANESWTSQYPEATVIHLSRTHSDHCHIQVVLKGDSLNNSTKPFRFQSMWTSHPSFSNIINEAFTPNFTLIQSTKSFKRIVTQWNRNTFGNIFHKKRILARITGIQKSPNYQFNSYLLNLETNLTNELDSILKNEEDLWKLKSRINWLNNRDANTRFFHSSTLNRRIRNRILSLKEESGYWLYDQGGIKTSIFSFFKNLYTSSQSQAPISTTNHIDMTHTISDSLSNSLNRPLKMGEIKLAILSFKSFKTPGPDGLHPLFYQKYWSIVGNSVIDFCKQCFTTKSMDDTMNQTLLCLIPKCPKLPCSKTSDELDFVTQSTSPSLRLL</sequence>
<proteinExistence type="predicted"/>
<gene>
    <name evidence="2" type="primary">LOC142170186</name>
</gene>
<reference evidence="1" key="1">
    <citation type="journal article" date="2014" name="Nat. Commun.">
        <title>The tobacco genome sequence and its comparison with those of tomato and potato.</title>
        <authorList>
            <person name="Sierro N."/>
            <person name="Battey J.N."/>
            <person name="Ouadi S."/>
            <person name="Bakaher N."/>
            <person name="Bovet L."/>
            <person name="Willig A."/>
            <person name="Goepfert S."/>
            <person name="Peitsch M.C."/>
            <person name="Ivanov N.V."/>
        </authorList>
    </citation>
    <scope>NUCLEOTIDE SEQUENCE [LARGE SCALE GENOMIC DNA]</scope>
</reference>
<keyword evidence="1" id="KW-1185">Reference proteome</keyword>
<dbReference type="RefSeq" id="XP_075088125.1">
    <property type="nucleotide sequence ID" value="XM_075232024.1"/>
</dbReference>
<dbReference type="Proteomes" id="UP000790787">
    <property type="component" value="Chromosome 16"/>
</dbReference>
<accession>A0AC58ST34</accession>
<reference evidence="2" key="2">
    <citation type="submission" date="2025-08" db="UniProtKB">
        <authorList>
            <consortium name="RefSeq"/>
        </authorList>
    </citation>
    <scope>IDENTIFICATION</scope>
    <source>
        <tissue evidence="2">Leaf</tissue>
    </source>
</reference>
<evidence type="ECO:0000313" key="2">
    <source>
        <dbReference type="RefSeq" id="XP_075088125.1"/>
    </source>
</evidence>
<name>A0AC58ST34_TOBAC</name>
<protein>
    <submittedName>
        <fullName evidence="2">Uncharacterized protein LOC142170186</fullName>
    </submittedName>
</protein>